<evidence type="ECO:0000256" key="1">
    <source>
        <dbReference type="SAM" id="Phobius"/>
    </source>
</evidence>
<keyword evidence="1" id="KW-1133">Transmembrane helix</keyword>
<feature type="transmembrane region" description="Helical" evidence="1">
    <location>
        <begin position="7"/>
        <end position="26"/>
    </location>
</feature>
<name>A0A2P2PUF1_RHIMU</name>
<dbReference type="AlphaFoldDB" id="A0A2P2PUF1"/>
<reference evidence="2" key="1">
    <citation type="submission" date="2018-02" db="EMBL/GenBank/DDBJ databases">
        <title>Rhizophora mucronata_Transcriptome.</title>
        <authorList>
            <person name="Meera S.P."/>
            <person name="Sreeshan A."/>
            <person name="Augustine A."/>
        </authorList>
    </citation>
    <scope>NUCLEOTIDE SEQUENCE</scope>
    <source>
        <tissue evidence="2">Leaf</tissue>
    </source>
</reference>
<accession>A0A2P2PUF1</accession>
<proteinExistence type="predicted"/>
<evidence type="ECO:0000313" key="2">
    <source>
        <dbReference type="EMBL" id="MBX58376.1"/>
    </source>
</evidence>
<keyword evidence="1" id="KW-0812">Transmembrane</keyword>
<dbReference type="EMBL" id="GGEC01077892">
    <property type="protein sequence ID" value="MBX58376.1"/>
    <property type="molecule type" value="Transcribed_RNA"/>
</dbReference>
<protein>
    <submittedName>
        <fullName evidence="2">Uncharacterized protein</fullName>
    </submittedName>
</protein>
<sequence length="27" mass="3316">MGLSLNILFYFSWISANELFYFYYLLS</sequence>
<keyword evidence="1" id="KW-0472">Membrane</keyword>
<organism evidence="2">
    <name type="scientific">Rhizophora mucronata</name>
    <name type="common">Asiatic mangrove</name>
    <dbReference type="NCBI Taxonomy" id="61149"/>
    <lineage>
        <taxon>Eukaryota</taxon>
        <taxon>Viridiplantae</taxon>
        <taxon>Streptophyta</taxon>
        <taxon>Embryophyta</taxon>
        <taxon>Tracheophyta</taxon>
        <taxon>Spermatophyta</taxon>
        <taxon>Magnoliopsida</taxon>
        <taxon>eudicotyledons</taxon>
        <taxon>Gunneridae</taxon>
        <taxon>Pentapetalae</taxon>
        <taxon>rosids</taxon>
        <taxon>fabids</taxon>
        <taxon>Malpighiales</taxon>
        <taxon>Rhizophoraceae</taxon>
        <taxon>Rhizophora</taxon>
    </lineage>
</organism>